<comment type="caution">
    <text evidence="2">The sequence shown here is derived from an EMBL/GenBank/DDBJ whole genome shotgun (WGS) entry which is preliminary data.</text>
</comment>
<gene>
    <name evidence="2" type="ORF">TNCT_678361</name>
</gene>
<keyword evidence="3" id="KW-1185">Reference proteome</keyword>
<accession>A0A8X6HPM4</accession>
<sequence>MNQDSYYKSIKLIDEPQHKCKKSKFENSIHRDCKAIIFIPSVADNDIFFQKMLEYNQKNVLFPSDKNSKYEVFGSTPNGEKEFSPQRNKEEAVS</sequence>
<evidence type="ECO:0000313" key="3">
    <source>
        <dbReference type="Proteomes" id="UP000887116"/>
    </source>
</evidence>
<feature type="region of interest" description="Disordered" evidence="1">
    <location>
        <begin position="70"/>
        <end position="94"/>
    </location>
</feature>
<dbReference type="EMBL" id="BMAO01026123">
    <property type="protein sequence ID" value="GFR07159.1"/>
    <property type="molecule type" value="Genomic_DNA"/>
</dbReference>
<protein>
    <submittedName>
        <fullName evidence="2">Uncharacterized protein</fullName>
    </submittedName>
</protein>
<reference evidence="2" key="1">
    <citation type="submission" date="2020-07" db="EMBL/GenBank/DDBJ databases">
        <title>Multicomponent nature underlies the extraordinary mechanical properties of spider dragline silk.</title>
        <authorList>
            <person name="Kono N."/>
            <person name="Nakamura H."/>
            <person name="Mori M."/>
            <person name="Yoshida Y."/>
            <person name="Ohtoshi R."/>
            <person name="Malay A.D."/>
            <person name="Moran D.A.P."/>
            <person name="Tomita M."/>
            <person name="Numata K."/>
            <person name="Arakawa K."/>
        </authorList>
    </citation>
    <scope>NUCLEOTIDE SEQUENCE</scope>
</reference>
<evidence type="ECO:0000256" key="1">
    <source>
        <dbReference type="SAM" id="MobiDB-lite"/>
    </source>
</evidence>
<evidence type="ECO:0000313" key="2">
    <source>
        <dbReference type="EMBL" id="GFR07159.1"/>
    </source>
</evidence>
<name>A0A8X6HPM4_TRICU</name>
<feature type="compositionally biased region" description="Basic and acidic residues" evidence="1">
    <location>
        <begin position="79"/>
        <end position="94"/>
    </location>
</feature>
<organism evidence="2 3">
    <name type="scientific">Trichonephila clavata</name>
    <name type="common">Joro spider</name>
    <name type="synonym">Nephila clavata</name>
    <dbReference type="NCBI Taxonomy" id="2740835"/>
    <lineage>
        <taxon>Eukaryota</taxon>
        <taxon>Metazoa</taxon>
        <taxon>Ecdysozoa</taxon>
        <taxon>Arthropoda</taxon>
        <taxon>Chelicerata</taxon>
        <taxon>Arachnida</taxon>
        <taxon>Araneae</taxon>
        <taxon>Araneomorphae</taxon>
        <taxon>Entelegynae</taxon>
        <taxon>Araneoidea</taxon>
        <taxon>Nephilidae</taxon>
        <taxon>Trichonephila</taxon>
    </lineage>
</organism>
<dbReference type="AlphaFoldDB" id="A0A8X6HPM4"/>
<dbReference type="Proteomes" id="UP000887116">
    <property type="component" value="Unassembled WGS sequence"/>
</dbReference>
<proteinExistence type="predicted"/>